<proteinExistence type="predicted"/>
<name>A0A0L8FYK7_OCTBM</name>
<accession>A0A0L8FYK7</accession>
<dbReference type="AlphaFoldDB" id="A0A0L8FYK7"/>
<sequence length="69" mass="7952">MQFIMVRFPSLFGAAVAFERVTDLKDEKSFFIQYLPCISNTIFILKRQLLKCHLSNKESVTIAIAVKKL</sequence>
<protein>
    <submittedName>
        <fullName evidence="1">Uncharacterized protein</fullName>
    </submittedName>
</protein>
<evidence type="ECO:0000313" key="1">
    <source>
        <dbReference type="EMBL" id="KOF69847.1"/>
    </source>
</evidence>
<reference evidence="1" key="1">
    <citation type="submission" date="2015-07" db="EMBL/GenBank/DDBJ databases">
        <title>MeaNS - Measles Nucleotide Surveillance Program.</title>
        <authorList>
            <person name="Tran T."/>
            <person name="Druce J."/>
        </authorList>
    </citation>
    <scope>NUCLEOTIDE SEQUENCE</scope>
    <source>
        <strain evidence="1">UCB-OBI-ISO-001</strain>
        <tissue evidence="1">Gonad</tissue>
    </source>
</reference>
<gene>
    <name evidence="1" type="ORF">OCBIM_22003993mg</name>
</gene>
<organism evidence="1">
    <name type="scientific">Octopus bimaculoides</name>
    <name type="common">California two-spotted octopus</name>
    <dbReference type="NCBI Taxonomy" id="37653"/>
    <lineage>
        <taxon>Eukaryota</taxon>
        <taxon>Metazoa</taxon>
        <taxon>Spiralia</taxon>
        <taxon>Lophotrochozoa</taxon>
        <taxon>Mollusca</taxon>
        <taxon>Cephalopoda</taxon>
        <taxon>Coleoidea</taxon>
        <taxon>Octopodiformes</taxon>
        <taxon>Octopoda</taxon>
        <taxon>Incirrata</taxon>
        <taxon>Octopodidae</taxon>
        <taxon>Octopus</taxon>
    </lineage>
</organism>
<dbReference type="EMBL" id="KQ425172">
    <property type="protein sequence ID" value="KOF69847.1"/>
    <property type="molecule type" value="Genomic_DNA"/>
</dbReference>